<evidence type="ECO:0000259" key="1">
    <source>
        <dbReference type="Pfam" id="PF06985"/>
    </source>
</evidence>
<protein>
    <recommendedName>
        <fullName evidence="1">Heterokaryon incompatibility domain-containing protein</fullName>
    </recommendedName>
</protein>
<dbReference type="InterPro" id="IPR010730">
    <property type="entry name" value="HET"/>
</dbReference>
<organism evidence="2">
    <name type="scientific">Dichomitus squalens</name>
    <dbReference type="NCBI Taxonomy" id="114155"/>
    <lineage>
        <taxon>Eukaryota</taxon>
        <taxon>Fungi</taxon>
        <taxon>Dikarya</taxon>
        <taxon>Basidiomycota</taxon>
        <taxon>Agaricomycotina</taxon>
        <taxon>Agaricomycetes</taxon>
        <taxon>Polyporales</taxon>
        <taxon>Polyporaceae</taxon>
        <taxon>Dichomitus</taxon>
    </lineage>
</organism>
<evidence type="ECO:0000313" key="2">
    <source>
        <dbReference type="EMBL" id="TBU25033.1"/>
    </source>
</evidence>
<accession>A0A4V2JZG9</accession>
<dbReference type="InterPro" id="IPR052895">
    <property type="entry name" value="HetReg/Transcr_Mod"/>
</dbReference>
<dbReference type="AlphaFoldDB" id="A0A4V2JZG9"/>
<name>A0A4V2JZG9_9APHY</name>
<dbReference type="PANTHER" id="PTHR24148:SF64">
    <property type="entry name" value="HETEROKARYON INCOMPATIBILITY DOMAIN-CONTAINING PROTEIN"/>
    <property type="match status" value="1"/>
</dbReference>
<dbReference type="OrthoDB" id="5303367at2759"/>
<proteinExistence type="predicted"/>
<feature type="domain" description="Heterokaryon incompatibility" evidence="1">
    <location>
        <begin position="56"/>
        <end position="191"/>
    </location>
</feature>
<dbReference type="Pfam" id="PF06985">
    <property type="entry name" value="HET"/>
    <property type="match status" value="1"/>
</dbReference>
<reference evidence="2" key="1">
    <citation type="submission" date="2019-01" db="EMBL/GenBank/DDBJ databases">
        <title>Draft genome sequences of three monokaryotic isolates of the white-rot basidiomycete fungus Dichomitus squalens.</title>
        <authorList>
            <consortium name="DOE Joint Genome Institute"/>
            <person name="Lopez S.C."/>
            <person name="Andreopoulos B."/>
            <person name="Pangilinan J."/>
            <person name="Lipzen A."/>
            <person name="Riley R."/>
            <person name="Ahrendt S."/>
            <person name="Ng V."/>
            <person name="Barry K."/>
            <person name="Daum C."/>
            <person name="Grigoriev I.V."/>
            <person name="Hilden K.S."/>
            <person name="Makela M.R."/>
            <person name="de Vries R.P."/>
        </authorList>
    </citation>
    <scope>NUCLEOTIDE SEQUENCE [LARGE SCALE GENOMIC DNA]</scope>
    <source>
        <strain evidence="2">OM18370.1</strain>
    </source>
</reference>
<dbReference type="OMA" id="HCINQND"/>
<dbReference type="Proteomes" id="UP000292957">
    <property type="component" value="Unassembled WGS sequence"/>
</dbReference>
<sequence>MSFTASPLQPFSIHDTLLACEGERGEGSLNDKPLRVLALRHDNATYELVAYTGQPFVAVSYPWPGADTFERMGSSRTSTVVHTPGGPVTSNHFSQFIARNCQAYNAGSSRDVWIDYHCINQDDTDEKMAQVAILQLIYARSDTTLIMLEDVALSSEEMAILLSNKATDQIATMVRRIIAARWFTRAWCSQELFLSRRAVFFLHNSSSPGEAHRIDSDILWQCVEIARRRDSSIPLFSLSRGSVQDRAVSKNTSWALRIVHPLECSDGYDKLSLVCNLLRHVYQFKARPTALPARGHSLPGSLARVVQLNVLKMVNVMAIARGEYSLLTTNHGSDNPLHGLLGFGWAGVPIHGDKCSDNWFQKDYEVARDPDVAIDGGSLHIRGILVEIIREHHWKVVRDGAGLSAAVDGRSLEFCQEFPTNESWTWSAERFRLRDVMTMLAAFAHSDSTSAEVSLQARIVLAYVLESPGDYQFQPEPVPGDVESLVREIVGEAIGRLHYMASALQFIHDPDGQMSFSTILLSEGSVLLVKGNAPQGCLAGQLLFQPFVTRPKLFSPPMAMTANSMVLDKGPLVRPKETYQCIGCVRGLGMSLETSFAAERRLRVV</sequence>
<dbReference type="EMBL" id="ML143468">
    <property type="protein sequence ID" value="TBU25033.1"/>
    <property type="molecule type" value="Genomic_DNA"/>
</dbReference>
<dbReference type="PANTHER" id="PTHR24148">
    <property type="entry name" value="ANKYRIN REPEAT DOMAIN-CONTAINING PROTEIN 39 HOMOLOG-RELATED"/>
    <property type="match status" value="1"/>
</dbReference>
<gene>
    <name evidence="2" type="ORF">BD311DRAFT_527982</name>
</gene>